<accession>A0A081KAC9</accession>
<evidence type="ECO:0000313" key="14">
    <source>
        <dbReference type="Proteomes" id="UP000027997"/>
    </source>
</evidence>
<dbReference type="eggNOG" id="COG4215">
    <property type="taxonomic scope" value="Bacteria"/>
</dbReference>
<feature type="domain" description="ABC transmembrane type-1" evidence="12">
    <location>
        <begin position="1"/>
        <end position="194"/>
    </location>
</feature>
<dbReference type="InterPro" id="IPR000515">
    <property type="entry name" value="MetI-like"/>
</dbReference>
<dbReference type="SUPFAM" id="SSF161098">
    <property type="entry name" value="MetI-like"/>
    <property type="match status" value="1"/>
</dbReference>
<keyword evidence="8 10" id="KW-1133">Transmembrane helix</keyword>
<dbReference type="STRING" id="305900.GV64_10425"/>
<keyword evidence="4" id="KW-1003">Cell membrane</keyword>
<evidence type="ECO:0000256" key="9">
    <source>
        <dbReference type="ARBA" id="ARBA00023136"/>
    </source>
</evidence>
<keyword evidence="6 10" id="KW-0812">Transmembrane</keyword>
<evidence type="ECO:0000256" key="3">
    <source>
        <dbReference type="ARBA" id="ARBA00022448"/>
    </source>
</evidence>
<comment type="similarity">
    <text evidence="2">Belongs to the binding-protein-dependent transport system permease family. HisMQ subfamily.</text>
</comment>
<protein>
    <submittedName>
        <fullName evidence="13">ABC transporter</fullName>
    </submittedName>
</protein>
<evidence type="ECO:0000256" key="7">
    <source>
        <dbReference type="ARBA" id="ARBA00022970"/>
    </source>
</evidence>
<evidence type="ECO:0000256" key="1">
    <source>
        <dbReference type="ARBA" id="ARBA00004429"/>
    </source>
</evidence>
<proteinExistence type="inferred from homology"/>
<feature type="transmembrane region" description="Helical" evidence="10">
    <location>
        <begin position="33"/>
        <end position="57"/>
    </location>
</feature>
<comment type="caution">
    <text evidence="13">The sequence shown here is derived from an EMBL/GenBank/DDBJ whole genome shotgun (WGS) entry which is preliminary data.</text>
</comment>
<evidence type="ECO:0000256" key="4">
    <source>
        <dbReference type="ARBA" id="ARBA00022475"/>
    </source>
</evidence>
<dbReference type="PROSITE" id="PS50928">
    <property type="entry name" value="ABC_TM1"/>
    <property type="match status" value="1"/>
</dbReference>
<feature type="transmembrane region" description="Helical" evidence="10">
    <location>
        <begin position="69"/>
        <end position="89"/>
    </location>
</feature>
<dbReference type="Proteomes" id="UP000027997">
    <property type="component" value="Unassembled WGS sequence"/>
</dbReference>
<feature type="region of interest" description="Disordered" evidence="11">
    <location>
        <begin position="204"/>
        <end position="227"/>
    </location>
</feature>
<dbReference type="NCBIfam" id="TIGR01726">
    <property type="entry name" value="HEQRo_perm_3TM"/>
    <property type="match status" value="1"/>
</dbReference>
<keyword evidence="5" id="KW-0997">Cell inner membrane</keyword>
<keyword evidence="3 10" id="KW-0813">Transport</keyword>
<dbReference type="AlphaFoldDB" id="A0A081KAC9"/>
<evidence type="ECO:0000256" key="10">
    <source>
        <dbReference type="RuleBase" id="RU363032"/>
    </source>
</evidence>
<dbReference type="GO" id="GO:0043190">
    <property type="term" value="C:ATP-binding cassette (ABC) transporter complex"/>
    <property type="evidence" value="ECO:0007669"/>
    <property type="project" value="InterPro"/>
</dbReference>
<evidence type="ECO:0000256" key="8">
    <source>
        <dbReference type="ARBA" id="ARBA00022989"/>
    </source>
</evidence>
<dbReference type="EMBL" id="JOJP01000001">
    <property type="protein sequence ID" value="KEI71105.1"/>
    <property type="molecule type" value="Genomic_DNA"/>
</dbReference>
<dbReference type="InterPro" id="IPR051613">
    <property type="entry name" value="ABC_transp_permease_HisMQ"/>
</dbReference>
<comment type="subcellular location">
    <subcellularLocation>
        <location evidence="1">Cell inner membrane</location>
        <topology evidence="1">Multi-pass membrane protein</topology>
    </subcellularLocation>
    <subcellularLocation>
        <location evidence="10">Cell membrane</location>
        <topology evidence="10">Multi-pass membrane protein</topology>
    </subcellularLocation>
</comment>
<keyword evidence="9 10" id="KW-0472">Membrane</keyword>
<dbReference type="GO" id="GO:0022857">
    <property type="term" value="F:transmembrane transporter activity"/>
    <property type="evidence" value="ECO:0007669"/>
    <property type="project" value="InterPro"/>
</dbReference>
<name>A0A081KAC9_9GAMM</name>
<keyword evidence="7" id="KW-0029">Amino-acid transport</keyword>
<dbReference type="InterPro" id="IPR010065">
    <property type="entry name" value="AA_ABC_transptr_permease_3TM"/>
</dbReference>
<dbReference type="Gene3D" id="1.10.3720.10">
    <property type="entry name" value="MetI-like"/>
    <property type="match status" value="1"/>
</dbReference>
<evidence type="ECO:0000256" key="6">
    <source>
        <dbReference type="ARBA" id="ARBA00022692"/>
    </source>
</evidence>
<dbReference type="PANTHER" id="PTHR30133">
    <property type="entry name" value="CATIONIC AMINO ACID TRANSPORTER, MEMBRANE COMPONENT"/>
    <property type="match status" value="1"/>
</dbReference>
<dbReference type="GO" id="GO:0006865">
    <property type="term" value="P:amino acid transport"/>
    <property type="evidence" value="ECO:0007669"/>
    <property type="project" value="UniProtKB-KW"/>
</dbReference>
<organism evidence="13 14">
    <name type="scientific">Endozoicomonas elysicola</name>
    <dbReference type="NCBI Taxonomy" id="305900"/>
    <lineage>
        <taxon>Bacteria</taxon>
        <taxon>Pseudomonadati</taxon>
        <taxon>Pseudomonadota</taxon>
        <taxon>Gammaproteobacteria</taxon>
        <taxon>Oceanospirillales</taxon>
        <taxon>Endozoicomonadaceae</taxon>
        <taxon>Endozoicomonas</taxon>
    </lineage>
</organism>
<evidence type="ECO:0000313" key="13">
    <source>
        <dbReference type="EMBL" id="KEI71105.1"/>
    </source>
</evidence>
<dbReference type="PANTHER" id="PTHR30133:SF2">
    <property type="entry name" value="ARGININE ABC TRANSPORTER PERMEASE PROTEIN ARTQ"/>
    <property type="match status" value="1"/>
</dbReference>
<dbReference type="InterPro" id="IPR035906">
    <property type="entry name" value="MetI-like_sf"/>
</dbReference>
<reference evidence="13 14" key="1">
    <citation type="submission" date="2014-06" db="EMBL/GenBank/DDBJ databases">
        <title>Whole Genome Sequences of Three Symbiotic Endozoicomonas Bacteria.</title>
        <authorList>
            <person name="Neave M.J."/>
            <person name="Apprill A."/>
            <person name="Voolstra C.R."/>
        </authorList>
    </citation>
    <scope>NUCLEOTIDE SEQUENCE [LARGE SCALE GENOMIC DNA]</scope>
    <source>
        <strain evidence="13 14">DSM 22380</strain>
    </source>
</reference>
<gene>
    <name evidence="13" type="ORF">GV64_10425</name>
</gene>
<dbReference type="NCBIfam" id="NF008337">
    <property type="entry name" value="PRK11123.1"/>
    <property type="match status" value="1"/>
</dbReference>
<feature type="transmembrane region" description="Helical" evidence="10">
    <location>
        <begin position="173"/>
        <end position="194"/>
    </location>
</feature>
<evidence type="ECO:0000256" key="11">
    <source>
        <dbReference type="SAM" id="MobiDB-lite"/>
    </source>
</evidence>
<dbReference type="CDD" id="cd06261">
    <property type="entry name" value="TM_PBP2"/>
    <property type="match status" value="1"/>
</dbReference>
<dbReference type="Pfam" id="PF00528">
    <property type="entry name" value="BPD_transp_1"/>
    <property type="match status" value="1"/>
</dbReference>
<evidence type="ECO:0000256" key="2">
    <source>
        <dbReference type="ARBA" id="ARBA00010072"/>
    </source>
</evidence>
<keyword evidence="14" id="KW-1185">Reference proteome</keyword>
<evidence type="ECO:0000256" key="5">
    <source>
        <dbReference type="ARBA" id="ARBA00022519"/>
    </source>
</evidence>
<evidence type="ECO:0000259" key="12">
    <source>
        <dbReference type="PROSITE" id="PS50928"/>
    </source>
</evidence>
<sequence>MTLGLALSSLAMGLLMAIAFSLAELSRFKPLALTTSTIVAVLRGLPEILVIFFVYFGSTHAIFLLTGEFVEVSPFLAGTIALSLIYSAYASQTLRGAFMAIPRGQAEAASALGISKVRCFFRITLPQTWRHALPGLGNQWLVLLKDTALVALIGVHDLLLQAKMTAASTYEPFTWYGIAALIYLAITLISQNILERMKSRSNRHLTSSQSKMETPTESAVTSSEATA</sequence>